<accession>A0AAV5T923</accession>
<organism evidence="2 3">
    <name type="scientific">Pristionchus entomophagus</name>
    <dbReference type="NCBI Taxonomy" id="358040"/>
    <lineage>
        <taxon>Eukaryota</taxon>
        <taxon>Metazoa</taxon>
        <taxon>Ecdysozoa</taxon>
        <taxon>Nematoda</taxon>
        <taxon>Chromadorea</taxon>
        <taxon>Rhabditida</taxon>
        <taxon>Rhabditina</taxon>
        <taxon>Diplogasteromorpha</taxon>
        <taxon>Diplogasteroidea</taxon>
        <taxon>Neodiplogasteridae</taxon>
        <taxon>Pristionchus</taxon>
    </lineage>
</organism>
<dbReference type="InterPro" id="IPR029058">
    <property type="entry name" value="AB_hydrolase_fold"/>
</dbReference>
<evidence type="ECO:0000313" key="2">
    <source>
        <dbReference type="EMBL" id="GMS92056.1"/>
    </source>
</evidence>
<dbReference type="AlphaFoldDB" id="A0AAV5T923"/>
<evidence type="ECO:0000256" key="1">
    <source>
        <dbReference type="SAM" id="Phobius"/>
    </source>
</evidence>
<evidence type="ECO:0000313" key="3">
    <source>
        <dbReference type="Proteomes" id="UP001432027"/>
    </source>
</evidence>
<dbReference type="Gene3D" id="3.40.50.1820">
    <property type="entry name" value="alpha/beta hydrolase"/>
    <property type="match status" value="1"/>
</dbReference>
<feature type="non-terminal residue" evidence="2">
    <location>
        <position position="106"/>
    </location>
</feature>
<gene>
    <name evidence="2" type="ORF">PENTCL1PPCAC_14231</name>
</gene>
<name>A0AAV5T923_9BILA</name>
<evidence type="ECO:0008006" key="4">
    <source>
        <dbReference type="Google" id="ProtNLM"/>
    </source>
</evidence>
<proteinExistence type="predicted"/>
<dbReference type="EMBL" id="BTSX01000004">
    <property type="protein sequence ID" value="GMS92056.1"/>
    <property type="molecule type" value="Genomic_DNA"/>
</dbReference>
<keyword evidence="3" id="KW-1185">Reference proteome</keyword>
<keyword evidence="1" id="KW-0472">Membrane</keyword>
<dbReference type="Proteomes" id="UP001432027">
    <property type="component" value="Unassembled WGS sequence"/>
</dbReference>
<dbReference type="SUPFAM" id="SSF53474">
    <property type="entry name" value="alpha/beta-Hydrolases"/>
    <property type="match status" value="1"/>
</dbReference>
<keyword evidence="1" id="KW-1133">Transmembrane helix</keyword>
<feature type="transmembrane region" description="Helical" evidence="1">
    <location>
        <begin position="18"/>
        <end position="34"/>
    </location>
</feature>
<keyword evidence="1" id="KW-0812">Transmembrane</keyword>
<sequence>MPGVVARLLAAFATKLTQYYYASLIGLFLLWRWIRTGGDAFRLKVRKMPRRLIDDYTHKYILLPSGINMHYVEAGDPAAPLMVMVHGFPEFWYAWRFQIEHFKNRY</sequence>
<comment type="caution">
    <text evidence="2">The sequence shown here is derived from an EMBL/GenBank/DDBJ whole genome shotgun (WGS) entry which is preliminary data.</text>
</comment>
<protein>
    <recommendedName>
        <fullName evidence="4">Hydrolase</fullName>
    </recommendedName>
</protein>
<reference evidence="2" key="1">
    <citation type="submission" date="2023-10" db="EMBL/GenBank/DDBJ databases">
        <title>Genome assembly of Pristionchus species.</title>
        <authorList>
            <person name="Yoshida K."/>
            <person name="Sommer R.J."/>
        </authorList>
    </citation>
    <scope>NUCLEOTIDE SEQUENCE</scope>
    <source>
        <strain evidence="2">RS0144</strain>
    </source>
</reference>